<name>A0AAE9Z501_9GAMM</name>
<evidence type="ECO:0000313" key="2">
    <source>
        <dbReference type="EMBL" id="WDE06851.1"/>
    </source>
</evidence>
<evidence type="ECO:0000313" key="3">
    <source>
        <dbReference type="Proteomes" id="UP000032352"/>
    </source>
</evidence>
<dbReference type="EMBL" id="CP059733">
    <property type="protein sequence ID" value="WDE06851.1"/>
    <property type="molecule type" value="Genomic_DNA"/>
</dbReference>
<dbReference type="AlphaFoldDB" id="A0AAE9Z501"/>
<reference evidence="2 3" key="1">
    <citation type="journal article" date="2015" name="Genome Announc.">
        <title>Draft Genome Sequences of Marine Isolates of Thalassomonas viridans and Thalassomonas actiniarum.</title>
        <authorList>
            <person name="Olonade I."/>
            <person name="van Zyl L.J."/>
            <person name="Trindade M."/>
        </authorList>
    </citation>
    <scope>NUCLEOTIDE SEQUENCE [LARGE SCALE GENOMIC DNA]</scope>
    <source>
        <strain evidence="2 3">XOM25</strain>
    </source>
</reference>
<proteinExistence type="predicted"/>
<gene>
    <name evidence="2" type="ORF">SG34_008115</name>
</gene>
<keyword evidence="3" id="KW-1185">Reference proteome</keyword>
<feature type="chain" id="PRO_5042164833" evidence="1">
    <location>
        <begin position="18"/>
        <end position="164"/>
    </location>
</feature>
<organism evidence="2 3">
    <name type="scientific">Thalassomonas viridans</name>
    <dbReference type="NCBI Taxonomy" id="137584"/>
    <lineage>
        <taxon>Bacteria</taxon>
        <taxon>Pseudomonadati</taxon>
        <taxon>Pseudomonadota</taxon>
        <taxon>Gammaproteobacteria</taxon>
        <taxon>Alteromonadales</taxon>
        <taxon>Colwelliaceae</taxon>
        <taxon>Thalassomonas</taxon>
    </lineage>
</organism>
<feature type="signal peptide" evidence="1">
    <location>
        <begin position="1"/>
        <end position="17"/>
    </location>
</feature>
<evidence type="ECO:0000256" key="1">
    <source>
        <dbReference type="SAM" id="SignalP"/>
    </source>
</evidence>
<protein>
    <submittedName>
        <fullName evidence="2">Uncharacterized protein</fullName>
    </submittedName>
</protein>
<dbReference type="Proteomes" id="UP000032352">
    <property type="component" value="Chromosome"/>
</dbReference>
<keyword evidence="1" id="KW-0732">Signal</keyword>
<dbReference type="RefSeq" id="WP_044842818.1">
    <property type="nucleotide sequence ID" value="NZ_CP059733.1"/>
</dbReference>
<accession>A0AAE9Z501</accession>
<sequence>MKLLLLFLLSISGDCLAASPAYRCAEGHACLRPHTSSLSQAENEIFRSVSKQVFPDLFRYQRIPVSFCDKEYSQCLSPAVSLYRQPDTGENLLVVGGFSGGRSQIMYLLDPQRQQELIYPVTGALFTGHRVSDAGLEIGYLQCSRYACRPKTQLMDVNHLNRSY</sequence>
<reference evidence="2 3" key="2">
    <citation type="journal article" date="2022" name="Mar. Drugs">
        <title>Bioassay-Guided Fractionation Leads to the Detection of Cholic Acid Generated by the Rare Thalassomonas sp.</title>
        <authorList>
            <person name="Pheiffer F."/>
            <person name="Schneider Y.K."/>
            <person name="Hansen E.H."/>
            <person name="Andersen J.H."/>
            <person name="Isaksson J."/>
            <person name="Busche T."/>
            <person name="R C."/>
            <person name="Kalinowski J."/>
            <person name="Zyl L.V."/>
            <person name="Trindade M."/>
        </authorList>
    </citation>
    <scope>NUCLEOTIDE SEQUENCE [LARGE SCALE GENOMIC DNA]</scope>
    <source>
        <strain evidence="2 3">XOM25</strain>
    </source>
</reference>
<dbReference type="KEGG" id="tvd:SG34_008115"/>